<dbReference type="RefSeq" id="WP_253780687.1">
    <property type="nucleotide sequence ID" value="NZ_JAMZEC010000001.1"/>
</dbReference>
<evidence type="ECO:0000313" key="4">
    <source>
        <dbReference type="Proteomes" id="UP001320766"/>
    </source>
</evidence>
<evidence type="ECO:0000313" key="3">
    <source>
        <dbReference type="EMBL" id="MCP2352835.1"/>
    </source>
</evidence>
<feature type="domain" description="HTH cro/C1-type" evidence="2">
    <location>
        <begin position="31"/>
        <end position="85"/>
    </location>
</feature>
<sequence>MTRPPERLPSRFWTAPAVAAALADGDVPALLDEIRQARGWTQAQLAEVVGYSQSWVSKVVRGRQPLTVGQVREVAVRLGVPLHLLRFGASGSDDPARPDGPAAQGSAGGTRIRPDGPAAQGSAGGTRIRPDGPAAQGSAGGTRIRPDGPAAQGPAGGTRIRLDESAAQSLTSVTRARRRLEPGTPARQLAREAVAHVDLAGRVLDHVLGDQVTGRADAHTAGHLRAGLSEAAGFAAWLHGDMQDLGTARTYYRLAVQSARQAGHPLLAAYMIGSRAAFEVEADDPVLALTLVAQARRELGERPPATAGAWLASIEALGHAAGHDAEAAGTALRRAESAVAAGERSGAPPWPWVFPFDQAKLAGYRGQVSVRLGRAEEARSALSESLSAGRPAVKQRGVLLTEMAAAQAMAGRHEEAFQSVSTALAVGVTYGSERIIHRARRFRRAYTGPVTATVRTFDERLLATIT</sequence>
<gene>
    <name evidence="3" type="ORF">HD595_008957</name>
</gene>
<dbReference type="Gene3D" id="1.25.40.10">
    <property type="entry name" value="Tetratricopeptide repeat domain"/>
    <property type="match status" value="1"/>
</dbReference>
<name>A0ABT1KFN1_9ACTN</name>
<dbReference type="SUPFAM" id="SSF47413">
    <property type="entry name" value="lambda repressor-like DNA-binding domains"/>
    <property type="match status" value="1"/>
</dbReference>
<protein>
    <recommendedName>
        <fullName evidence="2">HTH cro/C1-type domain-containing protein</fullName>
    </recommendedName>
</protein>
<dbReference type="CDD" id="cd00093">
    <property type="entry name" value="HTH_XRE"/>
    <property type="match status" value="1"/>
</dbReference>
<dbReference type="SMART" id="SM00530">
    <property type="entry name" value="HTH_XRE"/>
    <property type="match status" value="1"/>
</dbReference>
<accession>A0ABT1KFN1</accession>
<evidence type="ECO:0000256" key="1">
    <source>
        <dbReference type="SAM" id="MobiDB-lite"/>
    </source>
</evidence>
<feature type="region of interest" description="Disordered" evidence="1">
    <location>
        <begin position="88"/>
        <end position="171"/>
    </location>
</feature>
<dbReference type="Gene3D" id="1.10.260.40">
    <property type="entry name" value="lambda repressor-like DNA-binding domains"/>
    <property type="match status" value="1"/>
</dbReference>
<dbReference type="InterPro" id="IPR010982">
    <property type="entry name" value="Lambda_DNA-bd_dom_sf"/>
</dbReference>
<dbReference type="Pfam" id="PF13560">
    <property type="entry name" value="HTH_31"/>
    <property type="match status" value="1"/>
</dbReference>
<proteinExistence type="predicted"/>
<evidence type="ECO:0000259" key="2">
    <source>
        <dbReference type="PROSITE" id="PS50943"/>
    </source>
</evidence>
<dbReference type="PROSITE" id="PS50943">
    <property type="entry name" value="HTH_CROC1"/>
    <property type="match status" value="1"/>
</dbReference>
<dbReference type="EMBL" id="JAMZEC010000001">
    <property type="protein sequence ID" value="MCP2352835.1"/>
    <property type="molecule type" value="Genomic_DNA"/>
</dbReference>
<reference evidence="3 4" key="1">
    <citation type="submission" date="2022-06" db="EMBL/GenBank/DDBJ databases">
        <title>Sequencing the genomes of 1000 actinobacteria strains.</title>
        <authorList>
            <person name="Klenk H.-P."/>
        </authorList>
    </citation>
    <scope>NUCLEOTIDE SEQUENCE [LARGE SCALE GENOMIC DNA]</scope>
    <source>
        <strain evidence="3 4">DSM 44170</strain>
    </source>
</reference>
<dbReference type="Proteomes" id="UP001320766">
    <property type="component" value="Unassembled WGS sequence"/>
</dbReference>
<organism evidence="3 4">
    <name type="scientific">Nonomuraea roseoviolacea subsp. carminata</name>
    <dbReference type="NCBI Taxonomy" id="160689"/>
    <lineage>
        <taxon>Bacteria</taxon>
        <taxon>Bacillati</taxon>
        <taxon>Actinomycetota</taxon>
        <taxon>Actinomycetes</taxon>
        <taxon>Streptosporangiales</taxon>
        <taxon>Streptosporangiaceae</taxon>
        <taxon>Nonomuraea</taxon>
    </lineage>
</organism>
<keyword evidence="4" id="KW-1185">Reference proteome</keyword>
<comment type="caution">
    <text evidence="3">The sequence shown here is derived from an EMBL/GenBank/DDBJ whole genome shotgun (WGS) entry which is preliminary data.</text>
</comment>
<dbReference type="InterPro" id="IPR001387">
    <property type="entry name" value="Cro/C1-type_HTH"/>
</dbReference>
<dbReference type="InterPro" id="IPR011990">
    <property type="entry name" value="TPR-like_helical_dom_sf"/>
</dbReference>